<protein>
    <submittedName>
        <fullName evidence="2">Uncharacterized protein</fullName>
    </submittedName>
</protein>
<accession>A0A8W8LUE9</accession>
<keyword evidence="3" id="KW-1185">Reference proteome</keyword>
<organism evidence="2 3">
    <name type="scientific">Magallana gigas</name>
    <name type="common">Pacific oyster</name>
    <name type="synonym">Crassostrea gigas</name>
    <dbReference type="NCBI Taxonomy" id="29159"/>
    <lineage>
        <taxon>Eukaryota</taxon>
        <taxon>Metazoa</taxon>
        <taxon>Spiralia</taxon>
        <taxon>Lophotrochozoa</taxon>
        <taxon>Mollusca</taxon>
        <taxon>Bivalvia</taxon>
        <taxon>Autobranchia</taxon>
        <taxon>Pteriomorphia</taxon>
        <taxon>Ostreida</taxon>
        <taxon>Ostreoidea</taxon>
        <taxon>Ostreidae</taxon>
        <taxon>Magallana</taxon>
    </lineage>
</organism>
<dbReference type="Proteomes" id="UP000005408">
    <property type="component" value="Unassembled WGS sequence"/>
</dbReference>
<evidence type="ECO:0000256" key="1">
    <source>
        <dbReference type="SAM" id="SignalP"/>
    </source>
</evidence>
<sequence length="111" mass="12069">MNAFVVLSVLVASCYAGYDKKQVVVKSQEPVPTTLKKALLETIATMIINVQANKSVASYITLCKEDAKFPRNFKDLVSAHTITMDKLELDIATLIGNAHTDINVAVALMEA</sequence>
<feature type="chain" id="PRO_5036464672" evidence="1">
    <location>
        <begin position="17"/>
        <end position="111"/>
    </location>
</feature>
<reference evidence="2" key="1">
    <citation type="submission" date="2022-08" db="UniProtKB">
        <authorList>
            <consortium name="EnsemblMetazoa"/>
        </authorList>
    </citation>
    <scope>IDENTIFICATION</scope>
    <source>
        <strain evidence="2">05x7-T-G4-1.051#20</strain>
    </source>
</reference>
<feature type="signal peptide" evidence="1">
    <location>
        <begin position="1"/>
        <end position="16"/>
    </location>
</feature>
<dbReference type="EnsemblMetazoa" id="G29783.1">
    <property type="protein sequence ID" value="G29783.1:cds"/>
    <property type="gene ID" value="G29783"/>
</dbReference>
<name>A0A8W8LUE9_MAGGI</name>
<proteinExistence type="predicted"/>
<dbReference type="AlphaFoldDB" id="A0A8W8LUE9"/>
<evidence type="ECO:0000313" key="3">
    <source>
        <dbReference type="Proteomes" id="UP000005408"/>
    </source>
</evidence>
<keyword evidence="1" id="KW-0732">Signal</keyword>
<evidence type="ECO:0000313" key="2">
    <source>
        <dbReference type="EnsemblMetazoa" id="G29783.1:cds"/>
    </source>
</evidence>